<feature type="domain" description="Acyl-CoA dehydrogenase/oxidase C-terminal" evidence="5">
    <location>
        <begin position="249"/>
        <end position="371"/>
    </location>
</feature>
<keyword evidence="4" id="KW-0274">FAD</keyword>
<evidence type="ECO:0000313" key="8">
    <source>
        <dbReference type="Proteomes" id="UP000598217"/>
    </source>
</evidence>
<keyword evidence="3" id="KW-0285">Flavoprotein</keyword>
<sequence length="397" mass="42447">MSTPAATAQRPRSTTPSIIERTERVAATVAEHARRTDEEAVFPVEALTAMRESGLLGLVVPVEYGGLGGTLADLLDVAIRLGRADMSAAMILTMHCQQAAAIVKYAHEPLRRGLLRRIAAGEVYLASVTTEAGKGGHLLSAEAGLVADEGSLVIDRFAPIVTGGAHADGFLMTMRSPNAASPSEVSLIYADRDQVNVTASGEWQPLGMRASHSGALTLKGQVPEGNVVGEHGAFARIAQDVFAPYAHLGWAACWLGTACGGLSRVVDLIRSPAERKRFDTGSELLLSRLARSRQRIDTVHALLRHTERTIAPLSDLSAPRHQLQLNALKITASEQCYAAVNDLVEALGLRHGYLKDSPSMLEKALRDLRSASMNYSNDRLLLADGRLVLLDKGVTLA</sequence>
<evidence type="ECO:0000256" key="2">
    <source>
        <dbReference type="ARBA" id="ARBA00009347"/>
    </source>
</evidence>
<dbReference type="EMBL" id="JADBDY010000001">
    <property type="protein sequence ID" value="MBE1457807.1"/>
    <property type="molecule type" value="Genomic_DNA"/>
</dbReference>
<evidence type="ECO:0000259" key="5">
    <source>
        <dbReference type="Pfam" id="PF00441"/>
    </source>
</evidence>
<dbReference type="InterPro" id="IPR009100">
    <property type="entry name" value="AcylCoA_DH/oxidase_NM_dom_sf"/>
</dbReference>
<feature type="domain" description="Acyl-CoA dehydrogenase/oxidase N-terminal" evidence="6">
    <location>
        <begin position="25"/>
        <end position="122"/>
    </location>
</feature>
<comment type="similarity">
    <text evidence="2">Belongs to the acyl-CoA dehydrogenase family.</text>
</comment>
<dbReference type="Gene3D" id="1.20.140.10">
    <property type="entry name" value="Butyryl-CoA Dehydrogenase, subunit A, domain 3"/>
    <property type="match status" value="1"/>
</dbReference>
<dbReference type="Gene3D" id="1.10.540.10">
    <property type="entry name" value="Acyl-CoA dehydrogenase/oxidase, N-terminal domain"/>
    <property type="match status" value="1"/>
</dbReference>
<comment type="caution">
    <text evidence="7">The sequence shown here is derived from an EMBL/GenBank/DDBJ whole genome shotgun (WGS) entry which is preliminary data.</text>
</comment>
<proteinExistence type="inferred from homology"/>
<keyword evidence="8" id="KW-1185">Reference proteome</keyword>
<dbReference type="InterPro" id="IPR046373">
    <property type="entry name" value="Acyl-CoA_Oxase/DH_mid-dom_sf"/>
</dbReference>
<dbReference type="InterPro" id="IPR036250">
    <property type="entry name" value="AcylCo_DH-like_C"/>
</dbReference>
<evidence type="ECO:0000256" key="1">
    <source>
        <dbReference type="ARBA" id="ARBA00001974"/>
    </source>
</evidence>
<dbReference type="Gene3D" id="2.40.110.10">
    <property type="entry name" value="Butyryl-CoA Dehydrogenase, subunit A, domain 2"/>
    <property type="match status" value="1"/>
</dbReference>
<evidence type="ECO:0000313" key="7">
    <source>
        <dbReference type="EMBL" id="MBE1457807.1"/>
    </source>
</evidence>
<evidence type="ECO:0000256" key="3">
    <source>
        <dbReference type="ARBA" id="ARBA00022630"/>
    </source>
</evidence>
<dbReference type="PANTHER" id="PTHR43884">
    <property type="entry name" value="ACYL-COA DEHYDROGENASE"/>
    <property type="match status" value="1"/>
</dbReference>
<comment type="cofactor">
    <cofactor evidence="1">
        <name>FAD</name>
        <dbReference type="ChEBI" id="CHEBI:57692"/>
    </cofactor>
</comment>
<dbReference type="InterPro" id="IPR009075">
    <property type="entry name" value="AcylCo_DH/oxidase_C"/>
</dbReference>
<gene>
    <name evidence="7" type="ORF">H4W79_002021</name>
</gene>
<dbReference type="InterPro" id="IPR013786">
    <property type="entry name" value="AcylCoA_DH/ox_N"/>
</dbReference>
<evidence type="ECO:0000259" key="6">
    <source>
        <dbReference type="Pfam" id="PF02771"/>
    </source>
</evidence>
<reference evidence="7 8" key="1">
    <citation type="submission" date="2020-10" db="EMBL/GenBank/DDBJ databases">
        <title>Sequencing the genomes of 1000 actinobacteria strains.</title>
        <authorList>
            <person name="Klenk H.-P."/>
        </authorList>
    </citation>
    <scope>NUCLEOTIDE SEQUENCE [LARGE SCALE GENOMIC DNA]</scope>
    <source>
        <strain evidence="7 8">DSM 45157</strain>
    </source>
</reference>
<dbReference type="Proteomes" id="UP000598217">
    <property type="component" value="Unassembled WGS sequence"/>
</dbReference>
<dbReference type="PANTHER" id="PTHR43884:SF12">
    <property type="entry name" value="ISOVALERYL-COA DEHYDROGENASE, MITOCHONDRIAL-RELATED"/>
    <property type="match status" value="1"/>
</dbReference>
<dbReference type="Pfam" id="PF00441">
    <property type="entry name" value="Acyl-CoA_dh_1"/>
    <property type="match status" value="1"/>
</dbReference>
<dbReference type="InterPro" id="IPR037069">
    <property type="entry name" value="AcylCoA_DH/ox_N_sf"/>
</dbReference>
<dbReference type="SUPFAM" id="SSF47203">
    <property type="entry name" value="Acyl-CoA dehydrogenase C-terminal domain-like"/>
    <property type="match status" value="1"/>
</dbReference>
<dbReference type="PIRSF" id="PIRSF016578">
    <property type="entry name" value="HsaA"/>
    <property type="match status" value="1"/>
</dbReference>
<dbReference type="Pfam" id="PF02771">
    <property type="entry name" value="Acyl-CoA_dh_N"/>
    <property type="match status" value="1"/>
</dbReference>
<organism evidence="7 8">
    <name type="scientific">Nocardiopsis terrae</name>
    <dbReference type="NCBI Taxonomy" id="372655"/>
    <lineage>
        <taxon>Bacteria</taxon>
        <taxon>Bacillati</taxon>
        <taxon>Actinomycetota</taxon>
        <taxon>Actinomycetes</taxon>
        <taxon>Streptosporangiales</taxon>
        <taxon>Nocardiopsidaceae</taxon>
        <taxon>Nocardiopsis</taxon>
    </lineage>
</organism>
<accession>A0ABR9HFL3</accession>
<dbReference type="RefSeq" id="WP_191270974.1">
    <property type="nucleotide sequence ID" value="NZ_BMXJ01000004.1"/>
</dbReference>
<evidence type="ECO:0000256" key="4">
    <source>
        <dbReference type="ARBA" id="ARBA00022827"/>
    </source>
</evidence>
<name>A0ABR9HFL3_9ACTN</name>
<dbReference type="SUPFAM" id="SSF56645">
    <property type="entry name" value="Acyl-CoA dehydrogenase NM domain-like"/>
    <property type="match status" value="1"/>
</dbReference>
<protein>
    <submittedName>
        <fullName evidence="7">Alkylation response protein AidB-like acyl-CoA dehydrogenase</fullName>
    </submittedName>
</protein>